<dbReference type="InterPro" id="IPR010583">
    <property type="entry name" value="MipA"/>
</dbReference>
<gene>
    <name evidence="7" type="ORF">ACFO1V_11975</name>
</gene>
<keyword evidence="4" id="KW-0472">Membrane</keyword>
<dbReference type="PANTHER" id="PTHR38776:SF1">
    <property type="entry name" value="MLTA-INTERACTING PROTEIN-RELATED"/>
    <property type="match status" value="1"/>
</dbReference>
<evidence type="ECO:0000256" key="4">
    <source>
        <dbReference type="ARBA" id="ARBA00023136"/>
    </source>
</evidence>
<comment type="similarity">
    <text evidence="2">Belongs to the MipA/OmpV family.</text>
</comment>
<proteinExistence type="inferred from homology"/>
<dbReference type="RefSeq" id="WP_374833588.1">
    <property type="nucleotide sequence ID" value="NZ_JBHEEZ010000027.1"/>
</dbReference>
<evidence type="ECO:0000256" key="3">
    <source>
        <dbReference type="ARBA" id="ARBA00022729"/>
    </source>
</evidence>
<comment type="subcellular location">
    <subcellularLocation>
        <location evidence="1">Cell outer membrane</location>
    </subcellularLocation>
</comment>
<evidence type="ECO:0000256" key="2">
    <source>
        <dbReference type="ARBA" id="ARBA00005722"/>
    </source>
</evidence>
<evidence type="ECO:0000256" key="5">
    <source>
        <dbReference type="ARBA" id="ARBA00023237"/>
    </source>
</evidence>
<protein>
    <submittedName>
        <fullName evidence="7">MipA/OmpV family protein</fullName>
    </submittedName>
</protein>
<evidence type="ECO:0000256" key="1">
    <source>
        <dbReference type="ARBA" id="ARBA00004442"/>
    </source>
</evidence>
<reference evidence="8" key="1">
    <citation type="journal article" date="2019" name="Int. J. Syst. Evol. Microbiol.">
        <title>The Global Catalogue of Microorganisms (GCM) 10K type strain sequencing project: providing services to taxonomists for standard genome sequencing and annotation.</title>
        <authorList>
            <consortium name="The Broad Institute Genomics Platform"/>
            <consortium name="The Broad Institute Genome Sequencing Center for Infectious Disease"/>
            <person name="Wu L."/>
            <person name="Ma J."/>
        </authorList>
    </citation>
    <scope>NUCLEOTIDE SEQUENCE [LARGE SCALE GENOMIC DNA]</scope>
    <source>
        <strain evidence="8">CGMCC 1.15731</strain>
    </source>
</reference>
<feature type="chain" id="PRO_5046359848" evidence="6">
    <location>
        <begin position="16"/>
        <end position="270"/>
    </location>
</feature>
<dbReference type="Proteomes" id="UP001596042">
    <property type="component" value="Unassembled WGS sequence"/>
</dbReference>
<dbReference type="EMBL" id="JBHSEL010000117">
    <property type="protein sequence ID" value="MFC4625916.1"/>
    <property type="molecule type" value="Genomic_DNA"/>
</dbReference>
<accession>A0ABV9H692</accession>
<comment type="caution">
    <text evidence="7">The sequence shown here is derived from an EMBL/GenBank/DDBJ whole genome shotgun (WGS) entry which is preliminary data.</text>
</comment>
<dbReference type="PANTHER" id="PTHR38776">
    <property type="entry name" value="MLTA-INTERACTING PROTEIN-RELATED"/>
    <property type="match status" value="1"/>
</dbReference>
<feature type="signal peptide" evidence="6">
    <location>
        <begin position="1"/>
        <end position="15"/>
    </location>
</feature>
<keyword evidence="3 6" id="KW-0732">Signal</keyword>
<sequence length="270" mass="29418">MAGVASLLFHAPVMAADAQDVSAAQNAEKPRKYFWSGDWYLKVGAAGFYAPKFDGSKSYRLFGEPLFELGRQGEAERFSSRNDNISWALIDNDRFRVGPVGQLVFKRGDTIKGLNDTKFGAEAGVFVDVYPTDWMRVRSEVRHGIVAHNGVVADFAADAFYDVTPKIRISGGPRATVASKDYFRTYYGVNAEEAAASGLSEYKPSGGLQSVGVGGAITWATTEKIDTSLFAEYSRLQGPARDSSIVKERGSANQFLVGVSATYRLDFSID</sequence>
<organism evidence="7 8">
    <name type="scientific">Daeguia caeni</name>
    <dbReference type="NCBI Taxonomy" id="439612"/>
    <lineage>
        <taxon>Bacteria</taxon>
        <taxon>Pseudomonadati</taxon>
        <taxon>Pseudomonadota</taxon>
        <taxon>Alphaproteobacteria</taxon>
        <taxon>Hyphomicrobiales</taxon>
        <taxon>Brucellaceae</taxon>
        <taxon>Daeguia</taxon>
    </lineage>
</organism>
<name>A0ABV9H692_9HYPH</name>
<evidence type="ECO:0000256" key="6">
    <source>
        <dbReference type="SAM" id="SignalP"/>
    </source>
</evidence>
<dbReference type="Pfam" id="PF06629">
    <property type="entry name" value="MipA"/>
    <property type="match status" value="1"/>
</dbReference>
<evidence type="ECO:0000313" key="7">
    <source>
        <dbReference type="EMBL" id="MFC4625916.1"/>
    </source>
</evidence>
<keyword evidence="5" id="KW-0998">Cell outer membrane</keyword>
<evidence type="ECO:0000313" key="8">
    <source>
        <dbReference type="Proteomes" id="UP001596042"/>
    </source>
</evidence>
<keyword evidence="8" id="KW-1185">Reference proteome</keyword>